<evidence type="ECO:0000313" key="2">
    <source>
        <dbReference type="EMBL" id="MEI7036785.1"/>
    </source>
</evidence>
<proteinExistence type="predicted"/>
<sequence>MSRFRPRPTLALVLLLATAAHAADPAPVTVRFDHPGNFTETREVHAFAPSESGNDYLDTLARYIERRAASILAPGQHLEIVVEDVDRAGSYLPSLGSLHPVRIVEDLYPPRIRLRFRLFDEHGAVIREGERKLTDLAFLQDGAVAGRNTDPLRYEKRLIDRWLAKGPQGL</sequence>
<dbReference type="RefSeq" id="WP_336807405.1">
    <property type="nucleotide sequence ID" value="NZ_JBBBNY010000004.1"/>
</dbReference>
<dbReference type="EMBL" id="JBBBNY010000004">
    <property type="protein sequence ID" value="MEI7036785.1"/>
    <property type="molecule type" value="Genomic_DNA"/>
</dbReference>
<keyword evidence="3" id="KW-1185">Reference proteome</keyword>
<protein>
    <submittedName>
        <fullName evidence="2">DUF3016 domain-containing protein</fullName>
    </submittedName>
</protein>
<evidence type="ECO:0000256" key="1">
    <source>
        <dbReference type="SAM" id="SignalP"/>
    </source>
</evidence>
<name>A0ABU8JBU6_9GAMM</name>
<keyword evidence="1" id="KW-0732">Signal</keyword>
<feature type="signal peptide" evidence="1">
    <location>
        <begin position="1"/>
        <end position="22"/>
    </location>
</feature>
<accession>A0ABU8JBU6</accession>
<dbReference type="Pfam" id="PF11454">
    <property type="entry name" value="DUF3016"/>
    <property type="match status" value="1"/>
</dbReference>
<dbReference type="Proteomes" id="UP001381174">
    <property type="component" value="Unassembled WGS sequence"/>
</dbReference>
<feature type="chain" id="PRO_5045412954" evidence="1">
    <location>
        <begin position="23"/>
        <end position="170"/>
    </location>
</feature>
<dbReference type="InterPro" id="IPR021557">
    <property type="entry name" value="DUF3016"/>
</dbReference>
<organism evidence="2 3">
    <name type="scientific">Fulvimonas yonginensis</name>
    <dbReference type="NCBI Taxonomy" id="1495200"/>
    <lineage>
        <taxon>Bacteria</taxon>
        <taxon>Pseudomonadati</taxon>
        <taxon>Pseudomonadota</taxon>
        <taxon>Gammaproteobacteria</taxon>
        <taxon>Lysobacterales</taxon>
        <taxon>Rhodanobacteraceae</taxon>
        <taxon>Fulvimonas</taxon>
    </lineage>
</organism>
<comment type="caution">
    <text evidence="2">The sequence shown here is derived from an EMBL/GenBank/DDBJ whole genome shotgun (WGS) entry which is preliminary data.</text>
</comment>
<evidence type="ECO:0000313" key="3">
    <source>
        <dbReference type="Proteomes" id="UP001381174"/>
    </source>
</evidence>
<reference evidence="2 3" key="1">
    <citation type="journal article" date="2014" name="Int. J. Syst. Evol. Microbiol.">
        <title>Fulvimonas yonginensis sp. nov., isolated from greenhouse soil, and emended description of the genus Fulvimonas.</title>
        <authorList>
            <person name="Ahn J.H."/>
            <person name="Kim S.J."/>
            <person name="Weon H.Y."/>
            <person name="Hong S.B."/>
            <person name="Seok S.J."/>
            <person name="Kwon S.W."/>
        </authorList>
    </citation>
    <scope>NUCLEOTIDE SEQUENCE [LARGE SCALE GENOMIC DNA]</scope>
    <source>
        <strain evidence="2 3">KACC 16952</strain>
    </source>
</reference>
<gene>
    <name evidence="2" type="ORF">WAT24_08450</name>
</gene>